<keyword evidence="3" id="KW-1185">Reference proteome</keyword>
<feature type="compositionally biased region" description="Low complexity" evidence="1">
    <location>
        <begin position="347"/>
        <end position="358"/>
    </location>
</feature>
<feature type="region of interest" description="Disordered" evidence="1">
    <location>
        <begin position="431"/>
        <end position="521"/>
    </location>
</feature>
<comment type="caution">
    <text evidence="2">The sequence shown here is derived from an EMBL/GenBank/DDBJ whole genome shotgun (WGS) entry which is preliminary data.</text>
</comment>
<feature type="region of interest" description="Disordered" evidence="1">
    <location>
        <begin position="321"/>
        <end position="390"/>
    </location>
</feature>
<protein>
    <submittedName>
        <fullName evidence="2">Uncharacterized protein</fullName>
    </submittedName>
</protein>
<evidence type="ECO:0000313" key="3">
    <source>
        <dbReference type="Proteomes" id="UP000673552"/>
    </source>
</evidence>
<dbReference type="AlphaFoldDB" id="A0A836H374"/>
<feature type="compositionally biased region" description="Basic residues" evidence="1">
    <location>
        <begin position="239"/>
        <end position="259"/>
    </location>
</feature>
<gene>
    <name evidence="2" type="ORF">LSCM1_03143</name>
</gene>
<name>A0A836H374_9TRYP</name>
<feature type="compositionally biased region" description="Basic and acidic residues" evidence="1">
    <location>
        <begin position="508"/>
        <end position="519"/>
    </location>
</feature>
<dbReference type="GeneID" id="92513207"/>
<feature type="region of interest" description="Disordered" evidence="1">
    <location>
        <begin position="208"/>
        <end position="271"/>
    </location>
</feature>
<dbReference type="OrthoDB" id="267863at2759"/>
<evidence type="ECO:0000256" key="1">
    <source>
        <dbReference type="SAM" id="MobiDB-lite"/>
    </source>
</evidence>
<organism evidence="2 3">
    <name type="scientific">Leishmania martiniquensis</name>
    <dbReference type="NCBI Taxonomy" id="1580590"/>
    <lineage>
        <taxon>Eukaryota</taxon>
        <taxon>Discoba</taxon>
        <taxon>Euglenozoa</taxon>
        <taxon>Kinetoplastea</taxon>
        <taxon>Metakinetoplastina</taxon>
        <taxon>Trypanosomatida</taxon>
        <taxon>Trypanosomatidae</taxon>
        <taxon>Leishmaniinae</taxon>
        <taxon>Leishmania</taxon>
    </lineage>
</organism>
<feature type="region of interest" description="Disordered" evidence="1">
    <location>
        <begin position="542"/>
        <end position="580"/>
    </location>
</feature>
<dbReference type="Proteomes" id="UP000673552">
    <property type="component" value="Chromosome 28"/>
</dbReference>
<evidence type="ECO:0000313" key="2">
    <source>
        <dbReference type="EMBL" id="KAG5474363.1"/>
    </source>
</evidence>
<dbReference type="EMBL" id="JAFEUZ010000028">
    <property type="protein sequence ID" value="KAG5474363.1"/>
    <property type="molecule type" value="Genomic_DNA"/>
</dbReference>
<feature type="compositionally biased region" description="Polar residues" evidence="1">
    <location>
        <begin position="479"/>
        <end position="500"/>
    </location>
</feature>
<proteinExistence type="predicted"/>
<feature type="compositionally biased region" description="Polar residues" evidence="1">
    <location>
        <begin position="322"/>
        <end position="336"/>
    </location>
</feature>
<dbReference type="KEGG" id="lmat:92513207"/>
<feature type="region of interest" description="Disordered" evidence="1">
    <location>
        <begin position="81"/>
        <end position="146"/>
    </location>
</feature>
<sequence>MQYHMPLASGHPSASSVLRGVEDVSRAASTSPTVASLSTSSVQATSSSAQHREGGSVVGITVGQGLLSGRRLLMRVAPSLVSKAPPRSDDGSGGMRDVSSHWHTGGSPSGPAQSSRGPPFSPHLASKGPASMTNTTTGTGGTSPAYGEGIIRISELRRQGIPFVESGLRLASLQGGCLVSAGSSAHGIATSPGARSEGDICYGGSTTEVMPSHGHSRQRGLPARAAATLASHTPSTRARAGRRNRTSSVSRRGRSRGSKKGGSSRSPTTVTLRSDGQLCDYRWFTARGRRCFVYDGRTYKGSSAHRMWEKVKEAARQRGLLQPQQAEAPTRASTASHAGGTVDSGIPPSAAAVRASAPRSHKASARARSAAQRILSHSATRKPTCPYRRLRDEPVDAAGLDASQLPEEWRALVEELGLLTEEDTGVVAINTDGRLSGIGPGTQPSARASPSLSHHAQPRREHLFASSAATEDVIEVTDSDSSSQETNDSEASSRLSSTVSLAEADSNCDGRPHSADRVETGAPLRWPATSYFSDASSGWSSASSFTASPGHLPSSKSSTSPKRKQSKKEQAATSTLSAPARLRRYHGMHVVEQDGWVYPVEVFASQQQQRGCDAVEVKEAAPGVAASRALTPAAIGYRTGDSSDPPSVLSGADDLPLADLYKEARTVRSRVPRATQPSRPALMSAPLSLAKVSSGLSVVRGSGAAVPVRPASVPCGARGSLPLTAGSLRDNLVRGDVSAFLGVDDNLDDFSAADLADMFVTGEEIGGLRYDG</sequence>
<feature type="compositionally biased region" description="Low complexity" evidence="1">
    <location>
        <begin position="33"/>
        <end position="49"/>
    </location>
</feature>
<feature type="compositionally biased region" description="Polar residues" evidence="1">
    <location>
        <begin position="442"/>
        <end position="454"/>
    </location>
</feature>
<feature type="region of interest" description="Disordered" evidence="1">
    <location>
        <begin position="30"/>
        <end position="53"/>
    </location>
</feature>
<reference evidence="2 3" key="1">
    <citation type="submission" date="2021-03" db="EMBL/GenBank/DDBJ databases">
        <title>Leishmania (Mundinia) martiniquensis Genome sequencing and assembly.</title>
        <authorList>
            <person name="Almutairi H."/>
            <person name="Gatherer D."/>
        </authorList>
    </citation>
    <scope>NUCLEOTIDE SEQUENCE [LARGE SCALE GENOMIC DNA]</scope>
    <source>
        <strain evidence="2">LSCM1</strain>
    </source>
</reference>
<feature type="compositionally biased region" description="Low complexity" evidence="1">
    <location>
        <begin position="542"/>
        <end position="560"/>
    </location>
</feature>
<accession>A0A836H374</accession>
<feature type="compositionally biased region" description="Low complexity" evidence="1">
    <location>
        <begin position="366"/>
        <end position="376"/>
    </location>
</feature>
<dbReference type="RefSeq" id="XP_067177305.1">
    <property type="nucleotide sequence ID" value="XM_067320695.1"/>
</dbReference>